<accession>A0A0G0VEP5</accession>
<protein>
    <submittedName>
        <fullName evidence="2">Uncharacterized protein</fullName>
    </submittedName>
</protein>
<gene>
    <name evidence="2" type="ORF">UU14_C0047G0005</name>
</gene>
<dbReference type="AlphaFoldDB" id="A0A0G0VEP5"/>
<feature type="transmembrane region" description="Helical" evidence="1">
    <location>
        <begin position="6"/>
        <end position="25"/>
    </location>
</feature>
<evidence type="ECO:0000313" key="2">
    <source>
        <dbReference type="EMBL" id="KKR70540.1"/>
    </source>
</evidence>
<dbReference type="Proteomes" id="UP000034664">
    <property type="component" value="Unassembled WGS sequence"/>
</dbReference>
<name>A0A0G0VEP5_9BACT</name>
<evidence type="ECO:0000313" key="3">
    <source>
        <dbReference type="Proteomes" id="UP000034664"/>
    </source>
</evidence>
<dbReference type="EMBL" id="LBZM01000047">
    <property type="protein sequence ID" value="KKR70540.1"/>
    <property type="molecule type" value="Genomic_DNA"/>
</dbReference>
<sequence>MNRYIVLFIVLFFLTAIGVGIVALLKETNFNSGAGAASTCPPQRLPENKKCPEGLKMKLVEDNNGCYVFVCQ</sequence>
<organism evidence="2 3">
    <name type="scientific">Candidatus Roizmanbacteria bacterium GW2011_GWB1_40_7</name>
    <dbReference type="NCBI Taxonomy" id="1618482"/>
    <lineage>
        <taxon>Bacteria</taxon>
        <taxon>Candidatus Roizmaniibacteriota</taxon>
    </lineage>
</organism>
<keyword evidence="1" id="KW-1133">Transmembrane helix</keyword>
<evidence type="ECO:0000256" key="1">
    <source>
        <dbReference type="SAM" id="Phobius"/>
    </source>
</evidence>
<keyword evidence="1" id="KW-0472">Membrane</keyword>
<reference evidence="2 3" key="1">
    <citation type="journal article" date="2015" name="Nature">
        <title>rRNA introns, odd ribosomes, and small enigmatic genomes across a large radiation of phyla.</title>
        <authorList>
            <person name="Brown C.T."/>
            <person name="Hug L.A."/>
            <person name="Thomas B.C."/>
            <person name="Sharon I."/>
            <person name="Castelle C.J."/>
            <person name="Singh A."/>
            <person name="Wilkins M.J."/>
            <person name="Williams K.H."/>
            <person name="Banfield J.F."/>
        </authorList>
    </citation>
    <scope>NUCLEOTIDE SEQUENCE [LARGE SCALE GENOMIC DNA]</scope>
</reference>
<comment type="caution">
    <text evidence="2">The sequence shown here is derived from an EMBL/GenBank/DDBJ whole genome shotgun (WGS) entry which is preliminary data.</text>
</comment>
<proteinExistence type="predicted"/>
<keyword evidence="1" id="KW-0812">Transmembrane</keyword>